<evidence type="ECO:0000313" key="7">
    <source>
        <dbReference type="RefSeq" id="XP_026661522.2"/>
    </source>
</evidence>
<dbReference type="Pfam" id="PF03715">
    <property type="entry name" value="Noc2"/>
    <property type="match status" value="1"/>
</dbReference>
<dbReference type="GO" id="GO:0042273">
    <property type="term" value="P:ribosomal large subunit biogenesis"/>
    <property type="evidence" value="ECO:0007669"/>
    <property type="project" value="TreeGrafter"/>
</dbReference>
<dbReference type="RefSeq" id="XP_008793581.2">
    <property type="nucleotide sequence ID" value="XM_008795359.4"/>
</dbReference>
<comment type="similarity">
    <text evidence="2">Belongs to the NOC2 family.</text>
</comment>
<dbReference type="PANTHER" id="PTHR12687:SF8">
    <property type="entry name" value="PROTEIN REBELOTE"/>
    <property type="match status" value="1"/>
</dbReference>
<keyword evidence="5" id="KW-1185">Reference proteome</keyword>
<feature type="region of interest" description="Disordered" evidence="4">
    <location>
        <begin position="32"/>
        <end position="57"/>
    </location>
</feature>
<dbReference type="GO" id="GO:0005730">
    <property type="term" value="C:nucleolus"/>
    <property type="evidence" value="ECO:0007669"/>
    <property type="project" value="TreeGrafter"/>
</dbReference>
<feature type="region of interest" description="Disordered" evidence="4">
    <location>
        <begin position="86"/>
        <end position="114"/>
    </location>
</feature>
<dbReference type="InterPro" id="IPR005343">
    <property type="entry name" value="Noc2"/>
</dbReference>
<dbReference type="KEGG" id="pda:103709841"/>
<dbReference type="PANTHER" id="PTHR12687">
    <property type="entry name" value="NUCLEOLAR COMPLEX 2 AND RAD4-RELATED"/>
    <property type="match status" value="1"/>
</dbReference>
<evidence type="ECO:0000313" key="5">
    <source>
        <dbReference type="Proteomes" id="UP000228380"/>
    </source>
</evidence>
<dbReference type="GeneID" id="103709841"/>
<reference evidence="5" key="1">
    <citation type="journal article" date="2019" name="Nat. Commun.">
        <title>Genome-wide association mapping of date palm fruit traits.</title>
        <authorList>
            <person name="Hazzouri K.M."/>
            <person name="Gros-Balthazard M."/>
            <person name="Flowers J.M."/>
            <person name="Copetti D."/>
            <person name="Lemansour A."/>
            <person name="Lebrun M."/>
            <person name="Masmoudi K."/>
            <person name="Ferrand S."/>
            <person name="Dhar M.I."/>
            <person name="Fresquez Z.A."/>
            <person name="Rosas U."/>
            <person name="Zhang J."/>
            <person name="Talag J."/>
            <person name="Lee S."/>
            <person name="Kudrna D."/>
            <person name="Powell R.F."/>
            <person name="Leitch I.J."/>
            <person name="Krueger R.R."/>
            <person name="Wing R.A."/>
            <person name="Amiri K.M.A."/>
            <person name="Purugganan M.D."/>
        </authorList>
    </citation>
    <scope>NUCLEOTIDE SEQUENCE [LARGE SCALE GENOMIC DNA]</scope>
    <source>
        <strain evidence="5">cv. Khalas</strain>
    </source>
</reference>
<feature type="compositionally biased region" description="Acidic residues" evidence="4">
    <location>
        <begin position="86"/>
        <end position="99"/>
    </location>
</feature>
<protein>
    <submittedName>
        <fullName evidence="6 7">Nucleolar complex protein 2 homolog</fullName>
    </submittedName>
</protein>
<dbReference type="Proteomes" id="UP000228380">
    <property type="component" value="Chromosome 16"/>
</dbReference>
<reference evidence="6 7" key="2">
    <citation type="submission" date="2025-04" db="UniProtKB">
        <authorList>
            <consortium name="RefSeq"/>
        </authorList>
    </citation>
    <scope>IDENTIFICATION</scope>
    <source>
        <tissue evidence="6 7">Young leaves</tissue>
    </source>
</reference>
<feature type="compositionally biased region" description="Basic and acidic residues" evidence="4">
    <location>
        <begin position="48"/>
        <end position="57"/>
    </location>
</feature>
<evidence type="ECO:0000313" key="6">
    <source>
        <dbReference type="RefSeq" id="XP_008793581.2"/>
    </source>
</evidence>
<keyword evidence="3" id="KW-0539">Nucleus</keyword>
<gene>
    <name evidence="6 7 8" type="primary">LOC103709841</name>
</gene>
<comment type="subcellular location">
    <subcellularLocation>
        <location evidence="1">Nucleus</location>
    </subcellularLocation>
</comment>
<name>A0A8B8J6K2_PHODC</name>
<sequence length="672" mass="77659">MAKKLGKKARKFAKKNLQSVLKRRRKIKSMFKRKAASRRVGNEDAAEEYEKVRSEQHVRGNFEDGAISNNQLDNLFVEDDDDLNEDVSDSDGYLSEDPECPYISESENENDSRDKSDHIAFFEQNKEIHLEIAKQKRKLERLLEKDPKFSEFLESRRSDLDQTRSQEIYSDDEGNTSYLDGVAIRGSQISHDDKILTGHTIDVWCWLVMEQPDGPAFANLLNGFRAASRYGINSDDNSSQKIPNRDVFSKILTFVLCEADGIFRRLLGVPDSCIKESILKLKSTSEWKTMRPLMKSYLRSSLFLLNQVTDNQILVFVLSRLRASVIFFTLFPSLVGRLIKILVHLWATGEERLSSSSFFFIQDIASQLSSDCLDTCLTRTYNAFIAHCKFVGPTNLKHLKFLMDSVVEIYSLNIQKSYQKVLLSVQQLASILRQALKTKDKEELKKIHNWQYINCLDLWVKFITCNFRDHDLQQLLFLIIQVIRGIAHLFPGPRYVPLRFKCVHMLNHLSLSSRVFIPVASLVFDCLEYRGNSHSDTTQRMQVDFSSLLKVPKQFLKSRDFHAGCVLSAVELLVAHFIQWSYHISFPELATIPLILLKRFHEKTNVESLRRLVKRLIDQVEQNIAFIQKKREEVSFSPNDQASVECFLQLEKTGPPAPFTQYYSSILQNSRF</sequence>
<evidence type="ECO:0000313" key="8">
    <source>
        <dbReference type="RefSeq" id="XP_038970399.1"/>
    </source>
</evidence>
<accession>A0A8B8J6K2</accession>
<proteinExistence type="inferred from homology"/>
<dbReference type="RefSeq" id="XP_038970399.1">
    <property type="nucleotide sequence ID" value="XM_039114471.1"/>
</dbReference>
<evidence type="ECO:0000256" key="3">
    <source>
        <dbReference type="ARBA" id="ARBA00023242"/>
    </source>
</evidence>
<dbReference type="GO" id="GO:0005654">
    <property type="term" value="C:nucleoplasm"/>
    <property type="evidence" value="ECO:0007669"/>
    <property type="project" value="TreeGrafter"/>
</dbReference>
<evidence type="ECO:0000256" key="2">
    <source>
        <dbReference type="ARBA" id="ARBA00005907"/>
    </source>
</evidence>
<dbReference type="RefSeq" id="XP_026661522.2">
    <property type="nucleotide sequence ID" value="XM_026805721.2"/>
</dbReference>
<dbReference type="AlphaFoldDB" id="A0A8B8J6K2"/>
<dbReference type="GO" id="GO:0030691">
    <property type="term" value="C:Noc2p-Noc3p complex"/>
    <property type="evidence" value="ECO:0007669"/>
    <property type="project" value="TreeGrafter"/>
</dbReference>
<dbReference type="OrthoDB" id="10266662at2759"/>
<evidence type="ECO:0000256" key="4">
    <source>
        <dbReference type="SAM" id="MobiDB-lite"/>
    </source>
</evidence>
<dbReference type="GO" id="GO:0030690">
    <property type="term" value="C:Noc1p-Noc2p complex"/>
    <property type="evidence" value="ECO:0007669"/>
    <property type="project" value="TreeGrafter"/>
</dbReference>
<evidence type="ECO:0000256" key="1">
    <source>
        <dbReference type="ARBA" id="ARBA00004123"/>
    </source>
</evidence>
<organism evidence="5 7">
    <name type="scientific">Phoenix dactylifera</name>
    <name type="common">Date palm</name>
    <dbReference type="NCBI Taxonomy" id="42345"/>
    <lineage>
        <taxon>Eukaryota</taxon>
        <taxon>Viridiplantae</taxon>
        <taxon>Streptophyta</taxon>
        <taxon>Embryophyta</taxon>
        <taxon>Tracheophyta</taxon>
        <taxon>Spermatophyta</taxon>
        <taxon>Magnoliopsida</taxon>
        <taxon>Liliopsida</taxon>
        <taxon>Arecaceae</taxon>
        <taxon>Coryphoideae</taxon>
        <taxon>Phoeniceae</taxon>
        <taxon>Phoenix</taxon>
    </lineage>
</organism>